<dbReference type="GO" id="GO:0004252">
    <property type="term" value="F:serine-type endopeptidase activity"/>
    <property type="evidence" value="ECO:0007669"/>
    <property type="project" value="TreeGrafter"/>
</dbReference>
<keyword evidence="3" id="KW-0378">Hydrolase</keyword>
<keyword evidence="4" id="KW-0720">Serine protease</keyword>
<evidence type="ECO:0000313" key="7">
    <source>
        <dbReference type="Proteomes" id="UP000274271"/>
    </source>
</evidence>
<comment type="similarity">
    <text evidence="1">Belongs to the peptidase S9C family.</text>
</comment>
<dbReference type="PANTHER" id="PTHR42776">
    <property type="entry name" value="SERINE PEPTIDASE S9 FAMILY MEMBER"/>
    <property type="match status" value="1"/>
</dbReference>
<keyword evidence="7" id="KW-1185">Reference proteome</keyword>
<dbReference type="Proteomes" id="UP000274271">
    <property type="component" value="Unassembled WGS sequence"/>
</dbReference>
<evidence type="ECO:0000259" key="5">
    <source>
        <dbReference type="Pfam" id="PF00326"/>
    </source>
</evidence>
<dbReference type="InterPro" id="IPR001375">
    <property type="entry name" value="Peptidase_S9_cat"/>
</dbReference>
<feature type="domain" description="Peptidase S9 prolyl oligopeptidase catalytic" evidence="5">
    <location>
        <begin position="446"/>
        <end position="654"/>
    </location>
</feature>
<dbReference type="EMBL" id="RQJP01000001">
    <property type="protein sequence ID" value="RRB16767.1"/>
    <property type="molecule type" value="Genomic_DNA"/>
</dbReference>
<evidence type="ECO:0000256" key="2">
    <source>
        <dbReference type="ARBA" id="ARBA00022670"/>
    </source>
</evidence>
<dbReference type="SUPFAM" id="SSF82171">
    <property type="entry name" value="DPP6 N-terminal domain-like"/>
    <property type="match status" value="1"/>
</dbReference>
<dbReference type="FunFam" id="3.40.50.1820:FF:000028">
    <property type="entry name" value="S9 family peptidase"/>
    <property type="match status" value="1"/>
</dbReference>
<evidence type="ECO:0000256" key="4">
    <source>
        <dbReference type="ARBA" id="ARBA00022825"/>
    </source>
</evidence>
<gene>
    <name evidence="6" type="ORF">EHT87_00290</name>
</gene>
<reference evidence="6 7" key="1">
    <citation type="submission" date="2018-11" db="EMBL/GenBank/DDBJ databases">
        <authorList>
            <person name="Zhou Z."/>
            <person name="Wang G."/>
        </authorList>
    </citation>
    <scope>NUCLEOTIDE SEQUENCE [LARGE SCALE GENOMIC DNA]</scope>
    <source>
        <strain evidence="6 7">KCTC42998</strain>
    </source>
</reference>
<dbReference type="InterPro" id="IPR029058">
    <property type="entry name" value="AB_hydrolase_fold"/>
</dbReference>
<sequence>MTGEDKRKRPLEIKDLQNLVVPSVAALSADNRYVVYVTTQVLLPENTYQDTVRVVEADTNRERKAWSGSSPQWSPVTNEIAYLAEQEGNEWIWIYSLPTNEHRPVAPVYESQYFLGHLALKNFAWSPDGSLIAFSSASSAITESGDKPVKIVDRILYKTKGGRGRPDLTDNEYSHLWIVDVRGGQQLVLLTQGPYNDHSLSWSPDSTRIAFVSNRSADADNNQLHDLWSVELTNRSITRHTQEFGTVYQPAWSPDGTQIAFLGTTSVLSTNDSPAEDTHLYVLATATNRPVCLTRDFDRRIEQISWDPLEAGLYFTAGNEGTTAVYRVSPDGSHRTKIVGDECQVLEYRVDPSGRQIVYSRTDTVHPPELFMHDRQTGLSRQLTNLNEQALADISLQPATSFWFTSFDDTKIQGWLIKPYGFTDGVRYPLVLVIHGGPHNMFGYGFEERQQVLASQGFAVLCINPRGSSGYGQRFSSGSVRDWGGGDYKDLMAGVDAAIAQNNWIDADRLAVTGQSYGGYMTNWIITQTDRFKAAVADGGISNLVSFAGTSLYHSLMESEFQGNIYDNFDLLWKCSPLKHVKNVKTPTLFLHGEKDNEVPVSQAEELYVALRKRGVDSRLVQYVGEGHGWRPDLKPQNRYDVLTRLVDWIKNYCQY</sequence>
<dbReference type="AlphaFoldDB" id="A0A3P1CTW0"/>
<evidence type="ECO:0000256" key="1">
    <source>
        <dbReference type="ARBA" id="ARBA00010040"/>
    </source>
</evidence>
<accession>A0A3P1CTW0</accession>
<evidence type="ECO:0000256" key="3">
    <source>
        <dbReference type="ARBA" id="ARBA00022801"/>
    </source>
</evidence>
<comment type="caution">
    <text evidence="6">The sequence shown here is derived from an EMBL/GenBank/DDBJ whole genome shotgun (WGS) entry which is preliminary data.</text>
</comment>
<dbReference type="SUPFAM" id="SSF53474">
    <property type="entry name" value="alpha/beta-Hydrolases"/>
    <property type="match status" value="1"/>
</dbReference>
<name>A0A3P1CTW0_9BACT</name>
<dbReference type="InterPro" id="IPR011659">
    <property type="entry name" value="WD40"/>
</dbReference>
<dbReference type="OrthoDB" id="9812921at2"/>
<dbReference type="RefSeq" id="WP_124902709.1">
    <property type="nucleotide sequence ID" value="NZ_RQJP01000001.1"/>
</dbReference>
<dbReference type="Gene3D" id="2.120.10.30">
    <property type="entry name" value="TolB, C-terminal domain"/>
    <property type="match status" value="2"/>
</dbReference>
<organism evidence="6 7">
    <name type="scientific">Larkinella knui</name>
    <dbReference type="NCBI Taxonomy" id="2025310"/>
    <lineage>
        <taxon>Bacteria</taxon>
        <taxon>Pseudomonadati</taxon>
        <taxon>Bacteroidota</taxon>
        <taxon>Cytophagia</taxon>
        <taxon>Cytophagales</taxon>
        <taxon>Spirosomataceae</taxon>
        <taxon>Larkinella</taxon>
    </lineage>
</organism>
<proteinExistence type="inferred from homology"/>
<evidence type="ECO:0000313" key="6">
    <source>
        <dbReference type="EMBL" id="RRB16767.1"/>
    </source>
</evidence>
<protein>
    <submittedName>
        <fullName evidence="6">S9 family peptidase</fullName>
    </submittedName>
</protein>
<dbReference type="InterPro" id="IPR011042">
    <property type="entry name" value="6-blade_b-propeller_TolB-like"/>
</dbReference>
<dbReference type="PANTHER" id="PTHR42776:SF27">
    <property type="entry name" value="DIPEPTIDYL PEPTIDASE FAMILY MEMBER 6"/>
    <property type="match status" value="1"/>
</dbReference>
<dbReference type="Pfam" id="PF07676">
    <property type="entry name" value="PD40"/>
    <property type="match status" value="3"/>
</dbReference>
<dbReference type="Gene3D" id="3.40.50.1820">
    <property type="entry name" value="alpha/beta hydrolase"/>
    <property type="match status" value="1"/>
</dbReference>
<dbReference type="GO" id="GO:0006508">
    <property type="term" value="P:proteolysis"/>
    <property type="evidence" value="ECO:0007669"/>
    <property type="project" value="UniProtKB-KW"/>
</dbReference>
<dbReference type="Pfam" id="PF00326">
    <property type="entry name" value="Peptidase_S9"/>
    <property type="match status" value="1"/>
</dbReference>
<keyword evidence="2" id="KW-0645">Protease</keyword>